<accession>A0A328JX74</accession>
<feature type="domain" description="Prepilin type IV endopeptidase peptidase" evidence="3">
    <location>
        <begin position="36"/>
        <end position="142"/>
    </location>
</feature>
<dbReference type="Proteomes" id="UP000249123">
    <property type="component" value="Unassembled WGS sequence"/>
</dbReference>
<accession>A0A062U3M1</accession>
<name>A0A062U3M1_9PROT</name>
<evidence type="ECO:0000313" key="5">
    <source>
        <dbReference type="Proteomes" id="UP000249123"/>
    </source>
</evidence>
<dbReference type="RefSeq" id="WP_051594818.1">
    <property type="nucleotide sequence ID" value="NZ_AWFA01000017.1"/>
</dbReference>
<dbReference type="OrthoDB" id="9789291at2"/>
<evidence type="ECO:0000259" key="3">
    <source>
        <dbReference type="Pfam" id="PF01478"/>
    </source>
</evidence>
<dbReference type="GO" id="GO:0005886">
    <property type="term" value="C:plasma membrane"/>
    <property type="evidence" value="ECO:0007669"/>
    <property type="project" value="TreeGrafter"/>
</dbReference>
<dbReference type="EMBL" id="AWFB01000017">
    <property type="protein sequence ID" value="RAN33663.1"/>
    <property type="molecule type" value="Genomic_DNA"/>
</dbReference>
<organism evidence="4 5">
    <name type="scientific">Hyphomonas pacifica</name>
    <dbReference type="NCBI Taxonomy" id="1280941"/>
    <lineage>
        <taxon>Bacteria</taxon>
        <taxon>Pseudomonadati</taxon>
        <taxon>Pseudomonadota</taxon>
        <taxon>Alphaproteobacteria</taxon>
        <taxon>Hyphomonadales</taxon>
        <taxon>Hyphomonadaceae</taxon>
        <taxon>Hyphomonas</taxon>
    </lineage>
</organism>
<dbReference type="GO" id="GO:0006465">
    <property type="term" value="P:signal peptide processing"/>
    <property type="evidence" value="ECO:0007669"/>
    <property type="project" value="TreeGrafter"/>
</dbReference>
<dbReference type="InterPro" id="IPR050882">
    <property type="entry name" value="Prepilin_peptidase/N-MTase"/>
</dbReference>
<reference evidence="4 5" key="1">
    <citation type="submission" date="2013-04" db="EMBL/GenBank/DDBJ databases">
        <title>Hyphomonas sp. T24B3 Genome Sequencing.</title>
        <authorList>
            <person name="Lai Q."/>
            <person name="Shao Z."/>
        </authorList>
    </citation>
    <scope>NUCLEOTIDE SEQUENCE [LARGE SCALE GENOMIC DNA]</scope>
    <source>
        <strain evidence="4 5">T24B3</strain>
    </source>
</reference>
<dbReference type="eggNOG" id="COG1989">
    <property type="taxonomic scope" value="Bacteria"/>
</dbReference>
<dbReference type="PANTHER" id="PTHR30487:SF0">
    <property type="entry name" value="PREPILIN LEADER PEPTIDASE_N-METHYLTRANSFERASE-RELATED"/>
    <property type="match status" value="1"/>
</dbReference>
<gene>
    <name evidence="4" type="ORF">HY3_12225</name>
</gene>
<proteinExistence type="inferred from homology"/>
<dbReference type="PRINTS" id="PR00864">
    <property type="entry name" value="PREPILNPTASE"/>
</dbReference>
<comment type="caution">
    <text evidence="4">The sequence shown here is derived from an EMBL/GenBank/DDBJ whole genome shotgun (WGS) entry which is preliminary data.</text>
</comment>
<evidence type="ECO:0000256" key="2">
    <source>
        <dbReference type="RuleBase" id="RU003793"/>
    </source>
</evidence>
<dbReference type="InterPro" id="IPR014032">
    <property type="entry name" value="Peptidase_A24A_bac"/>
</dbReference>
<sequence length="187" mass="19909">MSRKTPLLLTSLAMLALVAVTAVAFAPSGILLWFSLVLGALLVALSVLDMRTLTLPDPLNLAVFALGALMVWQTRPDAWPHHLIGAFAGYTLLVMVEITYRRMRGRDGLGRGDAKLLGALGMWTGWAGLAPIMLVASVCGLLSVGILSLTGKRRFDSTSAIAFGPFIALGGWIVWLGADYLLPAGLY</sequence>
<dbReference type="GO" id="GO:0004190">
    <property type="term" value="F:aspartic-type endopeptidase activity"/>
    <property type="evidence" value="ECO:0007669"/>
    <property type="project" value="InterPro"/>
</dbReference>
<dbReference type="Gene3D" id="1.20.120.1220">
    <property type="match status" value="1"/>
</dbReference>
<keyword evidence="5" id="KW-1185">Reference proteome</keyword>
<evidence type="ECO:0000256" key="1">
    <source>
        <dbReference type="ARBA" id="ARBA00005801"/>
    </source>
</evidence>
<dbReference type="STRING" id="1280941.HY2_12125"/>
<evidence type="ECO:0000313" key="4">
    <source>
        <dbReference type="EMBL" id="RAN33663.1"/>
    </source>
</evidence>
<dbReference type="InterPro" id="IPR000045">
    <property type="entry name" value="Prepilin_IV_endopep_pep"/>
</dbReference>
<dbReference type="AlphaFoldDB" id="A0A062U3M1"/>
<protein>
    <recommendedName>
        <fullName evidence="3">Prepilin type IV endopeptidase peptidase domain-containing protein</fullName>
    </recommendedName>
</protein>
<dbReference type="Pfam" id="PF01478">
    <property type="entry name" value="Peptidase_A24"/>
    <property type="match status" value="1"/>
</dbReference>
<dbReference type="PANTHER" id="PTHR30487">
    <property type="entry name" value="TYPE 4 PREPILIN-LIKE PROTEINS LEADER PEPTIDE-PROCESSING ENZYME"/>
    <property type="match status" value="1"/>
</dbReference>
<comment type="similarity">
    <text evidence="1 2">Belongs to the peptidase A24 family.</text>
</comment>